<dbReference type="EMBL" id="ML769474">
    <property type="protein sequence ID" value="KAE9399019.1"/>
    <property type="molecule type" value="Genomic_DNA"/>
</dbReference>
<evidence type="ECO:0000313" key="2">
    <source>
        <dbReference type="EMBL" id="KAE9399019.1"/>
    </source>
</evidence>
<evidence type="ECO:0000259" key="1">
    <source>
        <dbReference type="PROSITE" id="PS50181"/>
    </source>
</evidence>
<keyword evidence="3" id="KW-1185">Reference proteome</keyword>
<name>A0A6A4HKJ9_9AGAR</name>
<dbReference type="Proteomes" id="UP000799118">
    <property type="component" value="Unassembled WGS sequence"/>
</dbReference>
<dbReference type="PROSITE" id="PS50181">
    <property type="entry name" value="FBOX"/>
    <property type="match status" value="1"/>
</dbReference>
<dbReference type="InterPro" id="IPR001810">
    <property type="entry name" value="F-box_dom"/>
</dbReference>
<sequence length="330" mass="36691">MSLIMLPLELLDAVCENLPLGTLARLSYTSSSVYLAVQRQLYRHVDISPARRNLGIVLTMARKPEIARHVRSFSIDLDSYSTLLRPFYQQLACALSSMSELTSLHLFVDPSASWVLDEMISCSRLVHFACLFSLDSHVSSFLERTPALLELEVDSMPFRHEGPTSVLTTSAIPQLQQFIGSSQAAEAIIPSRPLTSVQLTAGDLTEDVVTRLSESTASISTLSATTSSAPAALLQTLSLRMQCLVYVRLKTTYNFPEAPDVNFYEHIAGFLYALPALQTFELSGIHWGSQERKDSTTQRVWQSQPLKSELDSDPDVLLDIDPYSDLFFGY</sequence>
<protein>
    <recommendedName>
        <fullName evidence="1">F-box domain-containing protein</fullName>
    </recommendedName>
</protein>
<dbReference type="OrthoDB" id="613763at2759"/>
<proteinExistence type="predicted"/>
<organism evidence="2 3">
    <name type="scientific">Gymnopus androsaceus JB14</name>
    <dbReference type="NCBI Taxonomy" id="1447944"/>
    <lineage>
        <taxon>Eukaryota</taxon>
        <taxon>Fungi</taxon>
        <taxon>Dikarya</taxon>
        <taxon>Basidiomycota</taxon>
        <taxon>Agaricomycotina</taxon>
        <taxon>Agaricomycetes</taxon>
        <taxon>Agaricomycetidae</taxon>
        <taxon>Agaricales</taxon>
        <taxon>Marasmiineae</taxon>
        <taxon>Omphalotaceae</taxon>
        <taxon>Gymnopus</taxon>
    </lineage>
</organism>
<feature type="domain" description="F-box" evidence="1">
    <location>
        <begin position="1"/>
        <end position="45"/>
    </location>
</feature>
<gene>
    <name evidence="2" type="ORF">BT96DRAFT_965776</name>
</gene>
<reference evidence="2" key="1">
    <citation type="journal article" date="2019" name="Environ. Microbiol.">
        <title>Fungal ecological strategies reflected in gene transcription - a case study of two litter decomposers.</title>
        <authorList>
            <person name="Barbi F."/>
            <person name="Kohler A."/>
            <person name="Barry K."/>
            <person name="Baskaran P."/>
            <person name="Daum C."/>
            <person name="Fauchery L."/>
            <person name="Ihrmark K."/>
            <person name="Kuo A."/>
            <person name="LaButti K."/>
            <person name="Lipzen A."/>
            <person name="Morin E."/>
            <person name="Grigoriev I.V."/>
            <person name="Henrissat B."/>
            <person name="Lindahl B."/>
            <person name="Martin F."/>
        </authorList>
    </citation>
    <scope>NUCLEOTIDE SEQUENCE</scope>
    <source>
        <strain evidence="2">JB14</strain>
    </source>
</reference>
<accession>A0A6A4HKJ9</accession>
<evidence type="ECO:0000313" key="3">
    <source>
        <dbReference type="Proteomes" id="UP000799118"/>
    </source>
</evidence>
<dbReference type="AlphaFoldDB" id="A0A6A4HKJ9"/>